<feature type="transmembrane region" description="Helical" evidence="1">
    <location>
        <begin position="154"/>
        <end position="176"/>
    </location>
</feature>
<dbReference type="PANTHER" id="PTHR34220">
    <property type="entry name" value="SENSOR HISTIDINE KINASE YPDA"/>
    <property type="match status" value="1"/>
</dbReference>
<dbReference type="InterPro" id="IPR010559">
    <property type="entry name" value="Sig_transdc_His_kin_internal"/>
</dbReference>
<evidence type="ECO:0000313" key="4">
    <source>
        <dbReference type="Proteomes" id="UP001589734"/>
    </source>
</evidence>
<evidence type="ECO:0000313" key="3">
    <source>
        <dbReference type="EMBL" id="MFC0079637.1"/>
    </source>
</evidence>
<dbReference type="PANTHER" id="PTHR34220:SF9">
    <property type="entry name" value="SIGNAL TRANSDUCTION HISTIDINE KINASE INTERNAL REGION DOMAIN-CONTAINING PROTEIN"/>
    <property type="match status" value="1"/>
</dbReference>
<dbReference type="PROSITE" id="PS51257">
    <property type="entry name" value="PROKAR_LIPOPROTEIN"/>
    <property type="match status" value="1"/>
</dbReference>
<evidence type="ECO:0000256" key="1">
    <source>
        <dbReference type="SAM" id="Phobius"/>
    </source>
</evidence>
<dbReference type="RefSeq" id="WP_379687344.1">
    <property type="nucleotide sequence ID" value="NZ_JBHLYW010000022.1"/>
</dbReference>
<feature type="transmembrane region" description="Helical" evidence="1">
    <location>
        <begin position="251"/>
        <end position="269"/>
    </location>
</feature>
<feature type="transmembrane region" description="Helical" evidence="1">
    <location>
        <begin position="275"/>
        <end position="295"/>
    </location>
</feature>
<dbReference type="Proteomes" id="UP001589734">
    <property type="component" value="Unassembled WGS sequence"/>
</dbReference>
<keyword evidence="3" id="KW-0418">Kinase</keyword>
<feature type="transmembrane region" description="Helical" evidence="1">
    <location>
        <begin position="188"/>
        <end position="206"/>
    </location>
</feature>
<accession>A0ABV6BY81</accession>
<name>A0ABV6BY81_9FLAO</name>
<dbReference type="EMBL" id="JBHLYW010000022">
    <property type="protein sequence ID" value="MFC0079637.1"/>
    <property type="molecule type" value="Genomic_DNA"/>
</dbReference>
<dbReference type="GO" id="GO:0016301">
    <property type="term" value="F:kinase activity"/>
    <property type="evidence" value="ECO:0007669"/>
    <property type="project" value="UniProtKB-KW"/>
</dbReference>
<organism evidence="3 4">
    <name type="scientific">Flavobacterium procerum</name>
    <dbReference type="NCBI Taxonomy" id="1455569"/>
    <lineage>
        <taxon>Bacteria</taxon>
        <taxon>Pseudomonadati</taxon>
        <taxon>Bacteroidota</taxon>
        <taxon>Flavobacteriia</taxon>
        <taxon>Flavobacteriales</taxon>
        <taxon>Flavobacteriaceae</taxon>
        <taxon>Flavobacterium</taxon>
    </lineage>
</organism>
<keyword evidence="1" id="KW-0472">Membrane</keyword>
<keyword evidence="4" id="KW-1185">Reference proteome</keyword>
<dbReference type="InterPro" id="IPR050640">
    <property type="entry name" value="Bact_2-comp_sensor_kinase"/>
</dbReference>
<keyword evidence="3" id="KW-0808">Transferase</keyword>
<feature type="domain" description="Signal transduction histidine kinase internal region" evidence="2">
    <location>
        <begin position="361"/>
        <end position="435"/>
    </location>
</feature>
<proteinExistence type="predicted"/>
<feature type="transmembrane region" description="Helical" evidence="1">
    <location>
        <begin position="218"/>
        <end position="239"/>
    </location>
</feature>
<evidence type="ECO:0000259" key="2">
    <source>
        <dbReference type="Pfam" id="PF06580"/>
    </source>
</evidence>
<reference evidence="3 4" key="1">
    <citation type="submission" date="2024-09" db="EMBL/GenBank/DDBJ databases">
        <authorList>
            <person name="Sun Q."/>
            <person name="Mori K."/>
        </authorList>
    </citation>
    <scope>NUCLEOTIDE SEQUENCE [LARGE SCALE GENOMIC DNA]</scope>
    <source>
        <strain evidence="3 4">CGMCC 1.12926</strain>
    </source>
</reference>
<feature type="transmembrane region" description="Helical" evidence="1">
    <location>
        <begin position="302"/>
        <end position="318"/>
    </location>
</feature>
<sequence length="548" mass="63432">MYRHRLFLILLLVLFTSCKYYKEYVTSDIIYDVDYDHQQYEADKNGSGAFKVEIEIELLKYENQSEPLGMQINGFGAFDVYWDGVLVGKNGKRAQSGSAESPGTETTYYQIPQKLSVIGKHKVTLVGTQTHLREVNREIHLKLKDYLQLHRAPLIVISFMNLMAGAFLIAAVYYFFLYINSTRNESAVLLFGIICLLFFCLLILEYAKYYITIPYNNFFVRLQIIGGITFAISILIPWYFLLQFEFKNKKLFLFLLLISLIAIYIYHYGHYDISAAYLTYAARIFSVVIAIIAVFKKVKGGLIVVAGLLAGAVVNYFMFYDFGLFIAFTIIVLCMLYLHTIKAKAIEEAHNASLLLSSRLQLELLKKNIQPHFLRNTLTSLIDWVEESPKEGVLFIRALSDEFDIMNEISEDALIPIRQEIELCQKHLEVMSFRKEVFYEWKEEGIEENESVPPAIFHTIVENGITHSVKPKRGSIVFCLSFLRENEFKQYTMLTIAENRNSKKDERKGTGFKYIKARLTESYGTNWSFESKAVEGGWRTIIKIWEKR</sequence>
<keyword evidence="1" id="KW-0812">Transmembrane</keyword>
<keyword evidence="1" id="KW-1133">Transmembrane helix</keyword>
<feature type="transmembrane region" description="Helical" evidence="1">
    <location>
        <begin position="324"/>
        <end position="341"/>
    </location>
</feature>
<protein>
    <submittedName>
        <fullName evidence="3">Histidine kinase</fullName>
    </submittedName>
</protein>
<gene>
    <name evidence="3" type="ORF">ACFFLS_21500</name>
</gene>
<comment type="caution">
    <text evidence="3">The sequence shown here is derived from an EMBL/GenBank/DDBJ whole genome shotgun (WGS) entry which is preliminary data.</text>
</comment>
<dbReference type="Pfam" id="PF06580">
    <property type="entry name" value="His_kinase"/>
    <property type="match status" value="1"/>
</dbReference>